<accession>I8RHL3</accession>
<dbReference type="Proteomes" id="UP000004324">
    <property type="component" value="Unassembled WGS sequence"/>
</dbReference>
<dbReference type="RefSeq" id="WP_007935780.1">
    <property type="nucleotide sequence ID" value="NZ_AKVJ01000030.1"/>
</dbReference>
<keyword evidence="2" id="KW-1185">Reference proteome</keyword>
<dbReference type="PATRIC" id="fig|1149862.3.peg.3118"/>
<comment type="caution">
    <text evidence="1">The sequence shown here is derived from an EMBL/GenBank/DDBJ whole genome shotgun (WGS) entry which is preliminary data.</text>
</comment>
<protein>
    <submittedName>
        <fullName evidence="1">Uncharacterized protein</fullName>
    </submittedName>
</protein>
<dbReference type="OrthoDB" id="1898447at2"/>
<name>I8RHL3_9FIRM</name>
<organism evidence="1 2">
    <name type="scientific">Pelosinus fermentans B4</name>
    <dbReference type="NCBI Taxonomy" id="1149862"/>
    <lineage>
        <taxon>Bacteria</taxon>
        <taxon>Bacillati</taxon>
        <taxon>Bacillota</taxon>
        <taxon>Negativicutes</taxon>
        <taxon>Selenomonadales</taxon>
        <taxon>Sporomusaceae</taxon>
        <taxon>Pelosinus</taxon>
    </lineage>
</organism>
<evidence type="ECO:0000313" key="2">
    <source>
        <dbReference type="Proteomes" id="UP000004324"/>
    </source>
</evidence>
<dbReference type="AlphaFoldDB" id="I8RHL3"/>
<gene>
    <name evidence="1" type="ORF">FB4_4149</name>
</gene>
<dbReference type="EMBL" id="AKVJ01000030">
    <property type="protein sequence ID" value="EIW17400.1"/>
    <property type="molecule type" value="Genomic_DNA"/>
</dbReference>
<proteinExistence type="predicted"/>
<evidence type="ECO:0000313" key="1">
    <source>
        <dbReference type="EMBL" id="EIW17400.1"/>
    </source>
</evidence>
<sequence>MNKIRILYDVMNTMKAKTEVKGVLQVQVEKDQATILSLQNEFEKNLLTGKMKTKVTASLDYEGKTQGHHAEDAAPCPPERTHHDWLHHMHHFPSHRRRGLKEIFTKWTFALSLLNALQFEERAGKITVISLNANDLPEDMKKLFSERINHASRRHDRRHGLIREISSIDHLDGKLSIFINPDYEVEKVVVTAAGNQLDAQAQQHDLKANAQLILIREDESDAS</sequence>
<reference evidence="1 2" key="1">
    <citation type="journal article" date="2012" name="J. Bacteriol.">
        <title>Draft Genome Sequences for Two Metal-Reducing Pelosinus fermentans Strains Isolated from a Cr(VI)-Contaminated Site and for Type Strain R7.</title>
        <authorList>
            <person name="Brown S.D."/>
            <person name="Podar M."/>
            <person name="Klingeman D.M."/>
            <person name="Johnson C.M."/>
            <person name="Yang Z.K."/>
            <person name="Utturkar S.M."/>
            <person name="Land M.L."/>
            <person name="Mosher J.J."/>
            <person name="Hurt R.A.Jr."/>
            <person name="Phelps T.J."/>
            <person name="Palumbo A.V."/>
            <person name="Arkin A.P."/>
            <person name="Hazen T.C."/>
            <person name="Elias D.A."/>
        </authorList>
    </citation>
    <scope>NUCLEOTIDE SEQUENCE [LARGE SCALE GENOMIC DNA]</scope>
    <source>
        <strain evidence="1 2">B4</strain>
    </source>
</reference>